<accession>A0A2K9DY62</accession>
<sequence length="324" mass="38856">MRFFYDFYNDLKEVFKICREIISKYPEGLNDAGLKNLKRYNVFEENASKNYICYLLSFWINDKCHLKKEICIKITVANIFMMLFAFIQDDIIDREIEDEDIPIMIILGNLYFSEFMSIYREVFKGYEKIWDYYNFYMKKWSKFILDEKININNSMPLDSDKMVSLISGKAELIKIAVAAICILAKKEELLDMYFKAVDRVLFSLQVADDYIDWKKDLKRGNGNILLKEFTKKRKLKCYKDIREFDVKEEMIFGSLLNDLYMLLVKNSHKLDLIIGDKNMYIKEFNDSILKFMKSQMEIYLERRKEVKLGGFFNWVDKNIFNKSN</sequence>
<evidence type="ECO:0000313" key="4">
    <source>
        <dbReference type="Proteomes" id="UP000239720"/>
    </source>
</evidence>
<dbReference type="Proteomes" id="UP000239720">
    <property type="component" value="Unassembled WGS sequence"/>
</dbReference>
<dbReference type="Proteomes" id="UP000233534">
    <property type="component" value="Chromosome"/>
</dbReference>
<evidence type="ECO:0000313" key="2">
    <source>
        <dbReference type="EMBL" id="PQQ66537.1"/>
    </source>
</evidence>
<gene>
    <name evidence="2" type="ORF">B9R14_07070</name>
    <name evidence="1" type="ORF">HVS_02485</name>
</gene>
<dbReference type="AlphaFoldDB" id="A0A2K9DY62"/>
<reference evidence="1 3" key="1">
    <citation type="submission" date="2017-12" db="EMBL/GenBank/DDBJ databases">
        <title>Complete genome sequence of Herbivorax saccincola GGR1, a novel Cellulosome-producing hydrolytic bacterium in a thermophilic biogas plant, established by Illumina and Nanopore MinION sequencing.</title>
        <authorList>
            <person name="Pechtl A."/>
            <person name="Ruckert C."/>
            <person name="Koeck D.E."/>
            <person name="Maus I."/>
            <person name="Winkler A."/>
            <person name="Kalinowski J."/>
            <person name="Puhler A."/>
            <person name="Schwarz W.W."/>
            <person name="Zverlov V.V."/>
            <person name="Schluter A."/>
            <person name="Liebl W."/>
        </authorList>
    </citation>
    <scope>NUCLEOTIDE SEQUENCE [LARGE SCALE GENOMIC DNA]</scope>
    <source>
        <strain evidence="1">GGR1</strain>
        <strain evidence="3">SR1</strain>
    </source>
</reference>
<evidence type="ECO:0000313" key="1">
    <source>
        <dbReference type="EMBL" id="AUG56452.1"/>
    </source>
</evidence>
<dbReference type="OrthoDB" id="2645648at2"/>
<keyword evidence="3" id="KW-1185">Reference proteome</keyword>
<dbReference type="KEGG" id="hsc:HVS_02485"/>
<proteinExistence type="predicted"/>
<reference evidence="2 4" key="2">
    <citation type="journal article" date="2018" name="Syst. Appl. Microbiol.">
        <title>Characterization and high-quality draft genome sequence of Herbivorax saccincola A7, an anaerobic, alkaliphilic, thermophilic, cellulolytic, and xylanolytic bacterium.</title>
        <authorList>
            <person name="Aikawa S."/>
            <person name="Baramee S."/>
            <person name="Sermsathanaswadi J."/>
            <person name="Thianheng P."/>
            <person name="Tachaapaikoon C."/>
            <person name="Shikata A."/>
            <person name="Waeonukul R."/>
            <person name="Pason P."/>
            <person name="Ratanakhanokchai K."/>
            <person name="Kosugi A."/>
        </authorList>
    </citation>
    <scope>NUCLEOTIDE SEQUENCE [LARGE SCALE GENOMIC DNA]</scope>
    <source>
        <strain evidence="2 4">A7</strain>
    </source>
</reference>
<evidence type="ECO:0000313" key="3">
    <source>
        <dbReference type="Proteomes" id="UP000233534"/>
    </source>
</evidence>
<dbReference type="EMBL" id="NEMB01000003">
    <property type="protein sequence ID" value="PQQ66537.1"/>
    <property type="molecule type" value="Genomic_DNA"/>
</dbReference>
<organism evidence="1 3">
    <name type="scientific">Acetivibrio saccincola</name>
    <dbReference type="NCBI Taxonomy" id="1677857"/>
    <lineage>
        <taxon>Bacteria</taxon>
        <taxon>Bacillati</taxon>
        <taxon>Bacillota</taxon>
        <taxon>Clostridia</taxon>
        <taxon>Eubacteriales</taxon>
        <taxon>Oscillospiraceae</taxon>
        <taxon>Acetivibrio</taxon>
    </lineage>
</organism>
<dbReference type="RefSeq" id="WP_101298876.1">
    <property type="nucleotide sequence ID" value="NZ_CP025197.1"/>
</dbReference>
<protein>
    <submittedName>
        <fullName evidence="1">Uncharacterized protein</fullName>
    </submittedName>
</protein>
<name>A0A2K9DY62_9FIRM</name>
<dbReference type="EMBL" id="CP025197">
    <property type="protein sequence ID" value="AUG56452.1"/>
    <property type="molecule type" value="Genomic_DNA"/>
</dbReference>